<evidence type="ECO:0000313" key="1">
    <source>
        <dbReference type="EMBL" id="PTX49093.1"/>
    </source>
</evidence>
<dbReference type="Proteomes" id="UP000244224">
    <property type="component" value="Unassembled WGS sequence"/>
</dbReference>
<dbReference type="RefSeq" id="WP_108129356.1">
    <property type="nucleotide sequence ID" value="NZ_QBKP01000008.1"/>
</dbReference>
<evidence type="ECO:0000313" key="2">
    <source>
        <dbReference type="Proteomes" id="UP000244224"/>
    </source>
</evidence>
<organism evidence="1 2">
    <name type="scientific">Gemmobacter caeni</name>
    <dbReference type="NCBI Taxonomy" id="589035"/>
    <lineage>
        <taxon>Bacteria</taxon>
        <taxon>Pseudomonadati</taxon>
        <taxon>Pseudomonadota</taxon>
        <taxon>Alphaproteobacteria</taxon>
        <taxon>Rhodobacterales</taxon>
        <taxon>Paracoccaceae</taxon>
        <taxon>Gemmobacter</taxon>
    </lineage>
</organism>
<protein>
    <submittedName>
        <fullName evidence="1">Uncharacterized protein</fullName>
    </submittedName>
</protein>
<sequence>MFDSLLAYFIKPLVESIGEAEIARIPTPAGFGRQHRMQVRAARKPAVILRETRQIRRAAAREKAKGRAA</sequence>
<proteinExistence type="predicted"/>
<name>A0A2T6AZ64_9RHOB</name>
<dbReference type="AlphaFoldDB" id="A0A2T6AZ64"/>
<accession>A0A2T6AZ64</accession>
<dbReference type="EMBL" id="QBKP01000008">
    <property type="protein sequence ID" value="PTX49093.1"/>
    <property type="molecule type" value="Genomic_DNA"/>
</dbReference>
<keyword evidence="2" id="KW-1185">Reference proteome</keyword>
<gene>
    <name evidence="1" type="ORF">C8N34_108203</name>
</gene>
<comment type="caution">
    <text evidence="1">The sequence shown here is derived from an EMBL/GenBank/DDBJ whole genome shotgun (WGS) entry which is preliminary data.</text>
</comment>
<reference evidence="1 2" key="1">
    <citation type="submission" date="2018-04" db="EMBL/GenBank/DDBJ databases">
        <title>Genomic Encyclopedia of Archaeal and Bacterial Type Strains, Phase II (KMG-II): from individual species to whole genera.</title>
        <authorList>
            <person name="Goeker M."/>
        </authorList>
    </citation>
    <scope>NUCLEOTIDE SEQUENCE [LARGE SCALE GENOMIC DNA]</scope>
    <source>
        <strain evidence="1 2">DSM 21823</strain>
    </source>
</reference>